<dbReference type="PANTHER" id="PTHR21666">
    <property type="entry name" value="PEPTIDASE-RELATED"/>
    <property type="match status" value="1"/>
</dbReference>
<dbReference type="Proteomes" id="UP001217838">
    <property type="component" value="Unassembled WGS sequence"/>
</dbReference>
<dbReference type="InterPro" id="IPR016047">
    <property type="entry name" value="M23ase_b-sheet_dom"/>
</dbReference>
<dbReference type="Gene3D" id="2.70.70.10">
    <property type="entry name" value="Glucose Permease (Domain IIA)"/>
    <property type="match status" value="1"/>
</dbReference>
<feature type="domain" description="M23ase beta-sheet core" evidence="2">
    <location>
        <begin position="30"/>
        <end position="126"/>
    </location>
</feature>
<dbReference type="Pfam" id="PF01551">
    <property type="entry name" value="Peptidase_M23"/>
    <property type="match status" value="1"/>
</dbReference>
<dbReference type="EMBL" id="JAQNDN010000003">
    <property type="protein sequence ID" value="MDC0668032.1"/>
    <property type="molecule type" value="Genomic_DNA"/>
</dbReference>
<dbReference type="SUPFAM" id="SSF51261">
    <property type="entry name" value="Duplicated hybrid motif"/>
    <property type="match status" value="1"/>
</dbReference>
<proteinExistence type="predicted"/>
<sequence length="357" mass="38592">MPPYNPGAGFRLSSRWNPSRKHPKTGVVQPHRGDDWAAPEGTAIPAAADGTVVFSGWMSGYGNAIVLEHTIRNDTVHTLYGHMNVASPHGVGTQLTARQAVGTVGMTGGVSTGNHLHFEVMTGGTPGRPNLARGHATVDPQTYDFPEGEGEEAQTGAGPWSFPFQANEGQKADEGTYLGVPGGQEGALARTDDGFYPIGANSLWHGGIHFDMNSKATLDQEKGVRCIRDGEVVAYRIDKEYPHVEFPSGERASYSRGFTLIRHKLEIPEGEPDARPKLVFYSLYMHQLDYKAYQDDTRLAKPAYWNSPDRFVVGEKAKDRQEPGVAPAITGELEGICGDDGSCGPVPLPIPRPRSVS</sequence>
<dbReference type="PANTHER" id="PTHR21666:SF270">
    <property type="entry name" value="MUREIN HYDROLASE ACTIVATOR ENVC"/>
    <property type="match status" value="1"/>
</dbReference>
<evidence type="ECO:0000313" key="3">
    <source>
        <dbReference type="EMBL" id="MDC0668032.1"/>
    </source>
</evidence>
<evidence type="ECO:0000256" key="1">
    <source>
        <dbReference type="SAM" id="MobiDB-lite"/>
    </source>
</evidence>
<protein>
    <submittedName>
        <fullName evidence="3">M23 family metallopeptidase</fullName>
    </submittedName>
</protein>
<organism evidence="3 4">
    <name type="scientific">Nannocystis radixulma</name>
    <dbReference type="NCBI Taxonomy" id="2995305"/>
    <lineage>
        <taxon>Bacteria</taxon>
        <taxon>Pseudomonadati</taxon>
        <taxon>Myxococcota</taxon>
        <taxon>Polyangia</taxon>
        <taxon>Nannocystales</taxon>
        <taxon>Nannocystaceae</taxon>
        <taxon>Nannocystis</taxon>
    </lineage>
</organism>
<reference evidence="3 4" key="1">
    <citation type="submission" date="2022-11" db="EMBL/GenBank/DDBJ databases">
        <title>Minimal conservation of predation-associated metabolite biosynthetic gene clusters underscores biosynthetic potential of Myxococcota including descriptions for ten novel species: Archangium lansinium sp. nov., Myxococcus landrumus sp. nov., Nannocystis bai.</title>
        <authorList>
            <person name="Ahearne A."/>
            <person name="Stevens C."/>
            <person name="Dowd S."/>
        </authorList>
    </citation>
    <scope>NUCLEOTIDE SEQUENCE [LARGE SCALE GENOMIC DNA]</scope>
    <source>
        <strain evidence="3 4">NCELM</strain>
    </source>
</reference>
<dbReference type="InterPro" id="IPR050570">
    <property type="entry name" value="Cell_wall_metabolism_enzyme"/>
</dbReference>
<evidence type="ECO:0000259" key="2">
    <source>
        <dbReference type="Pfam" id="PF01551"/>
    </source>
</evidence>
<dbReference type="CDD" id="cd12797">
    <property type="entry name" value="M23_peptidase"/>
    <property type="match status" value="1"/>
</dbReference>
<name>A0ABT5B4J5_9BACT</name>
<feature type="region of interest" description="Disordered" evidence="1">
    <location>
        <begin position="1"/>
        <end position="32"/>
    </location>
</feature>
<comment type="caution">
    <text evidence="3">The sequence shown here is derived from an EMBL/GenBank/DDBJ whole genome shotgun (WGS) entry which is preliminary data.</text>
</comment>
<gene>
    <name evidence="3" type="ORF">POL58_09805</name>
</gene>
<dbReference type="RefSeq" id="WP_271996731.1">
    <property type="nucleotide sequence ID" value="NZ_JAQNDN010000003.1"/>
</dbReference>
<accession>A0ABT5B4J5</accession>
<keyword evidence="4" id="KW-1185">Reference proteome</keyword>
<dbReference type="InterPro" id="IPR011055">
    <property type="entry name" value="Dup_hybrid_motif"/>
</dbReference>
<evidence type="ECO:0000313" key="4">
    <source>
        <dbReference type="Proteomes" id="UP001217838"/>
    </source>
</evidence>